<evidence type="ECO:0000313" key="2">
    <source>
        <dbReference type="Proteomes" id="UP000016932"/>
    </source>
</evidence>
<dbReference type="HOGENOM" id="CLU_1372730_0_0_1"/>
<dbReference type="AlphaFoldDB" id="M3B6N6"/>
<proteinExistence type="predicted"/>
<gene>
    <name evidence="1" type="ORF">MYCFIDRAFT_173874</name>
</gene>
<sequence>MCRRKFRSQNVALYWRRQQFGPVLLLVLVRLTPPPHLSLLWPSLTSSSGWGTLFDQGSLPVPSVSSRKSTILVHAGGYNPQVEADRCWKSRIGSPVLSNFMTDKVVVLVMSTITSPSDFRPREPILQATLRIPLGVENLMHEISETDSCQEAQDFDLPWALWLERKACLTACLLLSVAAGPQLVRTKPQCMETRAMHGD</sequence>
<organism evidence="1 2">
    <name type="scientific">Pseudocercospora fijiensis (strain CIRAD86)</name>
    <name type="common">Black leaf streak disease fungus</name>
    <name type="synonym">Mycosphaerella fijiensis</name>
    <dbReference type="NCBI Taxonomy" id="383855"/>
    <lineage>
        <taxon>Eukaryota</taxon>
        <taxon>Fungi</taxon>
        <taxon>Dikarya</taxon>
        <taxon>Ascomycota</taxon>
        <taxon>Pezizomycotina</taxon>
        <taxon>Dothideomycetes</taxon>
        <taxon>Dothideomycetidae</taxon>
        <taxon>Mycosphaerellales</taxon>
        <taxon>Mycosphaerellaceae</taxon>
        <taxon>Pseudocercospora</taxon>
    </lineage>
</organism>
<dbReference type="EMBL" id="KB446557">
    <property type="protein sequence ID" value="EME85003.1"/>
    <property type="molecule type" value="Genomic_DNA"/>
</dbReference>
<keyword evidence="2" id="KW-1185">Reference proteome</keyword>
<dbReference type="KEGG" id="pfj:MYCFIDRAFT_173874"/>
<dbReference type="GeneID" id="19333077"/>
<name>M3B6N6_PSEFD</name>
<accession>M3B6N6</accession>
<evidence type="ECO:0000313" key="1">
    <source>
        <dbReference type="EMBL" id="EME85003.1"/>
    </source>
</evidence>
<dbReference type="VEuPathDB" id="FungiDB:MYCFIDRAFT_173874"/>
<dbReference type="Proteomes" id="UP000016932">
    <property type="component" value="Unassembled WGS sequence"/>
</dbReference>
<dbReference type="RefSeq" id="XP_007925506.1">
    <property type="nucleotide sequence ID" value="XM_007927315.1"/>
</dbReference>
<reference evidence="1 2" key="1">
    <citation type="journal article" date="2012" name="PLoS Pathog.">
        <title>Diverse lifestyles and strategies of plant pathogenesis encoded in the genomes of eighteen Dothideomycetes fungi.</title>
        <authorList>
            <person name="Ohm R.A."/>
            <person name="Feau N."/>
            <person name="Henrissat B."/>
            <person name="Schoch C.L."/>
            <person name="Horwitz B.A."/>
            <person name="Barry K.W."/>
            <person name="Condon B.J."/>
            <person name="Copeland A.C."/>
            <person name="Dhillon B."/>
            <person name="Glaser F."/>
            <person name="Hesse C.N."/>
            <person name="Kosti I."/>
            <person name="LaButti K."/>
            <person name="Lindquist E.A."/>
            <person name="Lucas S."/>
            <person name="Salamov A.A."/>
            <person name="Bradshaw R.E."/>
            <person name="Ciuffetti L."/>
            <person name="Hamelin R.C."/>
            <person name="Kema G.H.J."/>
            <person name="Lawrence C."/>
            <person name="Scott J.A."/>
            <person name="Spatafora J.W."/>
            <person name="Turgeon B.G."/>
            <person name="de Wit P.J.G.M."/>
            <person name="Zhong S."/>
            <person name="Goodwin S.B."/>
            <person name="Grigoriev I.V."/>
        </authorList>
    </citation>
    <scope>NUCLEOTIDE SEQUENCE [LARGE SCALE GENOMIC DNA]</scope>
    <source>
        <strain evidence="1 2">CIRAD86</strain>
    </source>
</reference>
<protein>
    <submittedName>
        <fullName evidence="1">Uncharacterized protein</fullName>
    </submittedName>
</protein>